<protein>
    <submittedName>
        <fullName evidence="3">Uncharacterized protein</fullName>
    </submittedName>
</protein>
<reference evidence="3" key="1">
    <citation type="journal article" date="2021" name="Front. Plant Sci.">
        <title>Chromosome-Scale Genome Assembly for Chinese Sour Jujube and Insights Into Its Genome Evolution and Domestication Signature.</title>
        <authorList>
            <person name="Shen L.-Y."/>
            <person name="Luo H."/>
            <person name="Wang X.-L."/>
            <person name="Wang X.-M."/>
            <person name="Qiu X.-J."/>
            <person name="Liu H."/>
            <person name="Zhou S.-S."/>
            <person name="Jia K.-H."/>
            <person name="Nie S."/>
            <person name="Bao Y.-T."/>
            <person name="Zhang R.-G."/>
            <person name="Yun Q.-Z."/>
            <person name="Chai Y.-H."/>
            <person name="Lu J.-Y."/>
            <person name="Li Y."/>
            <person name="Zhao S.-W."/>
            <person name="Mao J.-F."/>
            <person name="Jia S.-G."/>
            <person name="Mao Y.-M."/>
        </authorList>
    </citation>
    <scope>NUCLEOTIDE SEQUENCE</scope>
    <source>
        <strain evidence="3">AT0</strain>
        <tissue evidence="3">Leaf</tissue>
    </source>
</reference>
<dbReference type="Proteomes" id="UP000813462">
    <property type="component" value="Unassembled WGS sequence"/>
</dbReference>
<evidence type="ECO:0000256" key="2">
    <source>
        <dbReference type="SAM" id="MobiDB-lite"/>
    </source>
</evidence>
<feature type="region of interest" description="Disordered" evidence="2">
    <location>
        <begin position="888"/>
        <end position="939"/>
    </location>
</feature>
<feature type="coiled-coil region" evidence="1">
    <location>
        <begin position="103"/>
        <end position="245"/>
    </location>
</feature>
<evidence type="ECO:0000313" key="4">
    <source>
        <dbReference type="Proteomes" id="UP000813462"/>
    </source>
</evidence>
<dbReference type="AlphaFoldDB" id="A0A978UUZ9"/>
<feature type="coiled-coil region" evidence="1">
    <location>
        <begin position="313"/>
        <end position="409"/>
    </location>
</feature>
<keyword evidence="1" id="KW-0175">Coiled coil</keyword>
<gene>
    <name evidence="3" type="ORF">FEM48_Zijuj09G0198600</name>
</gene>
<dbReference type="InterPro" id="IPR040262">
    <property type="entry name" value="At4g38062-like"/>
</dbReference>
<proteinExistence type="predicted"/>
<comment type="caution">
    <text evidence="3">The sequence shown here is derived from an EMBL/GenBank/DDBJ whole genome shotgun (WGS) entry which is preliminary data.</text>
</comment>
<organism evidence="3 4">
    <name type="scientific">Ziziphus jujuba var. spinosa</name>
    <dbReference type="NCBI Taxonomy" id="714518"/>
    <lineage>
        <taxon>Eukaryota</taxon>
        <taxon>Viridiplantae</taxon>
        <taxon>Streptophyta</taxon>
        <taxon>Embryophyta</taxon>
        <taxon>Tracheophyta</taxon>
        <taxon>Spermatophyta</taxon>
        <taxon>Magnoliopsida</taxon>
        <taxon>eudicotyledons</taxon>
        <taxon>Gunneridae</taxon>
        <taxon>Pentapetalae</taxon>
        <taxon>rosids</taxon>
        <taxon>fabids</taxon>
        <taxon>Rosales</taxon>
        <taxon>Rhamnaceae</taxon>
        <taxon>Paliureae</taxon>
        <taxon>Ziziphus</taxon>
    </lineage>
</organism>
<feature type="coiled-coil region" evidence="1">
    <location>
        <begin position="467"/>
        <end position="518"/>
    </location>
</feature>
<evidence type="ECO:0000256" key="1">
    <source>
        <dbReference type="SAM" id="Coils"/>
    </source>
</evidence>
<feature type="compositionally biased region" description="Polar residues" evidence="2">
    <location>
        <begin position="911"/>
        <end position="927"/>
    </location>
</feature>
<dbReference type="PANTHER" id="PTHR45287:SF3">
    <property type="entry name" value="PROTEIN, PUTATIVE-RELATED"/>
    <property type="match status" value="1"/>
</dbReference>
<accession>A0A978UUZ9</accession>
<dbReference type="OrthoDB" id="685795at2759"/>
<dbReference type="EMBL" id="JAEACU010000009">
    <property type="protein sequence ID" value="KAH7518699.1"/>
    <property type="molecule type" value="Genomic_DNA"/>
</dbReference>
<dbReference type="PANTHER" id="PTHR45287">
    <property type="entry name" value="OS03G0691500 PROTEIN"/>
    <property type="match status" value="1"/>
</dbReference>
<feature type="compositionally biased region" description="Basic and acidic residues" evidence="2">
    <location>
        <begin position="888"/>
        <end position="902"/>
    </location>
</feature>
<evidence type="ECO:0000313" key="3">
    <source>
        <dbReference type="EMBL" id="KAH7518699.1"/>
    </source>
</evidence>
<sequence>MDDVCKELNDVKAEMEKLKAEYQSKTQLFESLKKAYNEQLLKCEETEQKIEKQTQELTVKSEEIAEARQYSGKLESCLHEKELFLRNLSSVNENLKADFGQKLQNMEGKNRELVHALDEVTTRNKELEQNVCASNQEIVGIRKLLSVTEKKLFEAEQRNQEAKELRQRDDVILKLEDENEKVQDQLKWKKEQFQHLEEAHKGLQDQFQMNKEEWEKEKSALIKEISSLQTNLDSQTRILEGLQTRLEACDQALVHEESRRKLLEIQVSEFESRFGNFFAHCEEEKSEIETLSTQRNVEMAKLRNTLGIKETLAKEMAFKISHLEKENQELMESLKELQESQIRNAGVTSLNKLRNKLRGLEQVHSRCSRNLKDKESGWLSQIEKMKGDISSYKSELKHKEEQMKKLHIDLESCYTIIEVLNQQIPILLTIFKSELSGAYSITFGANAEMQVSNKEKQDKFSLLTEQLKMKSSNLDNLQLELSQEHEKVEALMKRVESLELMEQQRVFLEEELQQHKRMLQESSVCQSNLKEQLLRIESKANDDKRDVSEALEKANLELAEKIHETSQLKHQLQHWESNAKRLKACVEEKQETCRQMEKSLLSLSDTVQTLEHEKESLICTSKEQERKIEDQQQHIILMESRLAAKTEEMEITLQRKNNLYQIAKVMDYWIENQQKEISEVKQESTRRESEAATLARLDAEKAFGLERETLLKSMDEKECRIKALQLLTLSLEQELTSAVTSSFSHVVENQVKIDVLTEALKKSMCLTEVETEEKNKIICDLEKEVCSSHHRLKQQEESLLYMKHEAEQLQLLLETNRLETKKLVDEQERMEGIVKQLEFENGVLLQDIMKLSTEREETLNIFEDICNRIGDFSSEDVEMMDTLRKMLQKSEEETGPAKDLMVHNKLHSSTRENSNTLSTTAKKLQASSDERSPLQEVNL</sequence>
<feature type="coiled-coil region" evidence="1">
    <location>
        <begin position="1"/>
        <end position="63"/>
    </location>
</feature>
<feature type="coiled-coil region" evidence="1">
    <location>
        <begin position="544"/>
        <end position="627"/>
    </location>
</feature>
<name>A0A978UUZ9_ZIZJJ</name>